<keyword evidence="3" id="KW-1185">Reference proteome</keyword>
<evidence type="ECO:0000256" key="1">
    <source>
        <dbReference type="SAM" id="Phobius"/>
    </source>
</evidence>
<accession>A0A5N8V8N5</accession>
<organism evidence="2 3">
    <name type="scientific">Streptomyces adustus</name>
    <dbReference type="NCBI Taxonomy" id="1609272"/>
    <lineage>
        <taxon>Bacteria</taxon>
        <taxon>Bacillati</taxon>
        <taxon>Actinomycetota</taxon>
        <taxon>Actinomycetes</taxon>
        <taxon>Kitasatosporales</taxon>
        <taxon>Streptomycetaceae</taxon>
        <taxon>Streptomyces</taxon>
    </lineage>
</organism>
<evidence type="ECO:0000313" key="3">
    <source>
        <dbReference type="Proteomes" id="UP000325849"/>
    </source>
</evidence>
<proteinExistence type="predicted"/>
<dbReference type="OrthoDB" id="7870694at2"/>
<dbReference type="EMBL" id="VJZD01000029">
    <property type="protein sequence ID" value="MPY31611.1"/>
    <property type="molecule type" value="Genomic_DNA"/>
</dbReference>
<reference evidence="2 3" key="1">
    <citation type="submission" date="2019-07" db="EMBL/GenBank/DDBJ databases">
        <title>New species of Amycolatopsis and Streptomyces.</title>
        <authorList>
            <person name="Duangmal K."/>
            <person name="Teo W.F.A."/>
            <person name="Lipun K."/>
        </authorList>
    </citation>
    <scope>NUCLEOTIDE SEQUENCE [LARGE SCALE GENOMIC DNA]</scope>
    <source>
        <strain evidence="2 3">NBRC 109810</strain>
    </source>
</reference>
<evidence type="ECO:0008006" key="4">
    <source>
        <dbReference type="Google" id="ProtNLM"/>
    </source>
</evidence>
<keyword evidence="1" id="KW-0472">Membrane</keyword>
<sequence>MDSARPIPPDSPAPIRYATAAAYAVAAVVHLVTAGLFIGGVLLIVLGLRTVVQPVLGALMLGVALSLRPRPGRLDAELPTLRHADAPVLFALVDRMADVAGVRRVDAIQLGPEFSVTVTHYGIRRKRCLVLGLPLWTAHPTGKPIAALAHALGSLSGRDLRSSAFVGVALESLEAMARTMRAGDSADASSSVDVYAWRADDVAGAASRFDARTRKGAWLVRIPGAAAAWTARLLLWLTEPAARRAQFDADDLAARMASTEAAIDALQDRRSARAVGIEVHRLVIATRTLTGDRSTSAAQEEFWDKVARYSESLRAQRAGDEATEPEGGVTVVGAAGLPSEPLRMARLARVPRHSAAITLDELDRDRIDDELRLPRQVLTRKVMRDGVPLTP</sequence>
<dbReference type="AlphaFoldDB" id="A0A5N8V8N5"/>
<feature type="transmembrane region" description="Helical" evidence="1">
    <location>
        <begin position="21"/>
        <end position="45"/>
    </location>
</feature>
<dbReference type="RefSeq" id="WP_152886409.1">
    <property type="nucleotide sequence ID" value="NZ_VJZD01000029.1"/>
</dbReference>
<keyword evidence="1" id="KW-0812">Transmembrane</keyword>
<protein>
    <recommendedName>
        <fullName evidence="4">M48 family metalloprotease</fullName>
    </recommendedName>
</protein>
<feature type="transmembrane region" description="Helical" evidence="1">
    <location>
        <begin position="51"/>
        <end position="67"/>
    </location>
</feature>
<comment type="caution">
    <text evidence="2">The sequence shown here is derived from an EMBL/GenBank/DDBJ whole genome shotgun (WGS) entry which is preliminary data.</text>
</comment>
<evidence type="ECO:0000313" key="2">
    <source>
        <dbReference type="EMBL" id="MPY31611.1"/>
    </source>
</evidence>
<keyword evidence="1" id="KW-1133">Transmembrane helix</keyword>
<dbReference type="CDD" id="cd07328">
    <property type="entry name" value="M48_Ste24p_like"/>
    <property type="match status" value="1"/>
</dbReference>
<dbReference type="Proteomes" id="UP000325849">
    <property type="component" value="Unassembled WGS sequence"/>
</dbReference>
<name>A0A5N8V8N5_9ACTN</name>
<gene>
    <name evidence="2" type="ORF">FNH09_10050</name>
</gene>